<protein>
    <submittedName>
        <fullName evidence="3">Phage tail tape measure protein</fullName>
    </submittedName>
</protein>
<dbReference type="InterPro" id="IPR010090">
    <property type="entry name" value="Phage_tape_meas"/>
</dbReference>
<feature type="domain" description="Phage tail tape measure protein" evidence="2">
    <location>
        <begin position="87"/>
        <end position="284"/>
    </location>
</feature>
<keyword evidence="4" id="KW-1185">Reference proteome</keyword>
<proteinExistence type="predicted"/>
<keyword evidence="1" id="KW-0472">Membrane</keyword>
<dbReference type="RefSeq" id="WP_124232102.1">
    <property type="nucleotide sequence ID" value="NZ_RHHM01000003.1"/>
</dbReference>
<name>A0A3N6SJZ4_9GAMM</name>
<dbReference type="Proteomes" id="UP000279457">
    <property type="component" value="Unassembled WGS sequence"/>
</dbReference>
<evidence type="ECO:0000313" key="3">
    <source>
        <dbReference type="EMBL" id="RQM39121.1"/>
    </source>
</evidence>
<feature type="transmembrane region" description="Helical" evidence="1">
    <location>
        <begin position="376"/>
        <end position="405"/>
    </location>
</feature>
<dbReference type="EMBL" id="RHHM01000003">
    <property type="protein sequence ID" value="RQM39121.1"/>
    <property type="molecule type" value="Genomic_DNA"/>
</dbReference>
<keyword evidence="1" id="KW-0812">Transmembrane</keyword>
<feature type="transmembrane region" description="Helical" evidence="1">
    <location>
        <begin position="443"/>
        <end position="465"/>
    </location>
</feature>
<sequence>MKELSFLLSLKNNLSAPLGRAQQSVKSFARQSRAAFKNIGVGAAGLWGVVQGVKGLLGPADRVQQALNELATHNVDPAGLDAMYLSAQRFSTRFGKSAADFIASGVAIKNELAGLTDRDLPRAAVAINTLAVATKSSAEQSASYIGEMENHWRSTVNEMGNVPFAEMMAGKAAYMTANFGRSLDEIRGMVKTAGAAAGGAGVGMNEQLSVLGMLSKTSGTAAGGQYAAFLKNAVAGGRQLGVSLTDSQGKLLAFPDILQKLQAKFGSTIEGSVKAQTVLNNAFGEGAKALTAAWGQADALRKHMRDMGNIQGLDRATEMAMKMANIWERVDKVWERVRVAVGMRLMPAISPLINYGIRAGETFAKWLDMFPNIGRWIGYITLAVLSLGAAGAVANIVIGVSKFIWIGLVGIWKVARTAIIAFTVALRILRVAVLLAGLSMQLLMSPVTLIIAGIALLAAGIWYAVTHWKVLTAALLDSAAFQWVSEQVTALGGVFSDVWQSVKLGWAMVVNWFTGLSPVQAFAGFADDISNVFSGLWDTLMQSFGRTYNWIVTRLNKIPGVNIDLKPVGADAPTTAGLAAPAGLSAPLLERGGLGKAITGGAGKVTDNSKNNTIGTVNVYPQNRETFDALMESQELAAG</sequence>
<organism evidence="3 4">
    <name type="scientific">Erwinia psidii</name>
    <dbReference type="NCBI Taxonomy" id="69224"/>
    <lineage>
        <taxon>Bacteria</taxon>
        <taxon>Pseudomonadati</taxon>
        <taxon>Pseudomonadota</taxon>
        <taxon>Gammaproteobacteria</taxon>
        <taxon>Enterobacterales</taxon>
        <taxon>Erwiniaceae</taxon>
        <taxon>Erwinia</taxon>
    </lineage>
</organism>
<evidence type="ECO:0000259" key="2">
    <source>
        <dbReference type="Pfam" id="PF10145"/>
    </source>
</evidence>
<keyword evidence="1" id="KW-1133">Transmembrane helix</keyword>
<dbReference type="Pfam" id="PF10145">
    <property type="entry name" value="PhageMin_Tail"/>
    <property type="match status" value="1"/>
</dbReference>
<comment type="caution">
    <text evidence="3">The sequence shown here is derived from an EMBL/GenBank/DDBJ whole genome shotgun (WGS) entry which is preliminary data.</text>
</comment>
<dbReference type="OrthoDB" id="9813585at2"/>
<evidence type="ECO:0000256" key="1">
    <source>
        <dbReference type="SAM" id="Phobius"/>
    </source>
</evidence>
<gene>
    <name evidence="3" type="ORF">EB241_05025</name>
</gene>
<evidence type="ECO:0000313" key="4">
    <source>
        <dbReference type="Proteomes" id="UP000279457"/>
    </source>
</evidence>
<reference evidence="3 4" key="1">
    <citation type="submission" date="2018-10" db="EMBL/GenBank/DDBJ databases">
        <title>Draft genome sequence for the type isolate of Erwinia psidii, agent causal of bacterial blight in guava (Psidium guajava) and wilt and die-back of Eucalyptus spp.</title>
        <authorList>
            <person name="Hermenegildo P.S."/>
            <person name="Santos S.A."/>
            <person name="Guimaraes L.M.S."/>
            <person name="Vidigal P.M.P."/>
            <person name="Pereira I.C."/>
            <person name="Badel J.L."/>
            <person name="Alfenas-Zerbini P."/>
            <person name="Ferreira M.A.S.V."/>
            <person name="Alfenas A.C."/>
        </authorList>
    </citation>
    <scope>NUCLEOTIDE SEQUENCE [LARGE SCALE GENOMIC DNA]</scope>
    <source>
        <strain evidence="3 4">IBSBF 435</strain>
    </source>
</reference>
<dbReference type="NCBIfam" id="TIGR01760">
    <property type="entry name" value="tape_meas_TP901"/>
    <property type="match status" value="1"/>
</dbReference>
<accession>A0A3N6SJZ4</accession>
<dbReference type="AlphaFoldDB" id="A0A3N6SJZ4"/>